<dbReference type="PANTHER" id="PTHR43201">
    <property type="entry name" value="ACYL-COA SYNTHETASE"/>
    <property type="match status" value="1"/>
</dbReference>
<keyword evidence="2" id="KW-0436">Ligase</keyword>
<dbReference type="GO" id="GO:0031956">
    <property type="term" value="F:medium-chain fatty acid-CoA ligase activity"/>
    <property type="evidence" value="ECO:0007669"/>
    <property type="project" value="TreeGrafter"/>
</dbReference>
<name>A0A3D9KZP6_MARFU</name>
<accession>A0A3D9KZP6</accession>
<protein>
    <submittedName>
        <fullName evidence="2">O-succinylbenzoic acid--CoA ligase</fullName>
    </submittedName>
</protein>
<sequence length="344" mass="38447">MTVTFSKNTFTFNELANLQLRELSLEKHEMQVAIIIQQWLQGADYLSIETSGSTGVPKNIKLSREVLAYSAKSSLAFLDSSQQFEQALLMLDAGKIGGMMVVIRSLISNMRLTVLKPGSSLAALPNDKKIDLVSLVPLQLMKLLKNEPHRFKQFNTVLIGGAPLTSSEREIIARLPCKIYHTYGMTETASHVALRNLSEQELVYKSIGDVTFRTDDRGCLALKGSVTSQRWIQTNDIVELNGDTAFVWKGRADFVINSGGLKVHPESLEELISDQLKKPFFVAGIPDERLGERVVLLVEGDKPTLDFSHIDKYQRPKAVYALDQFAYTTSGKINRLETLKKIKL</sequence>
<comment type="caution">
    <text evidence="2">The sequence shown here is derived from an EMBL/GenBank/DDBJ whole genome shotgun (WGS) entry which is preliminary data.</text>
</comment>
<dbReference type="InterPro" id="IPR042099">
    <property type="entry name" value="ANL_N_sf"/>
</dbReference>
<evidence type="ECO:0000313" key="2">
    <source>
        <dbReference type="EMBL" id="RED93884.1"/>
    </source>
</evidence>
<dbReference type="SUPFAM" id="SSF56801">
    <property type="entry name" value="Acetyl-CoA synthetase-like"/>
    <property type="match status" value="1"/>
</dbReference>
<dbReference type="PANTHER" id="PTHR43201:SF32">
    <property type="entry name" value="2-SUCCINYLBENZOATE--COA LIGASE, CHLOROPLASTIC_PEROXISOMAL"/>
    <property type="match status" value="1"/>
</dbReference>
<dbReference type="InterPro" id="IPR000873">
    <property type="entry name" value="AMP-dep_synth/lig_dom"/>
</dbReference>
<dbReference type="Pfam" id="PF00501">
    <property type="entry name" value="AMP-binding"/>
    <property type="match status" value="1"/>
</dbReference>
<dbReference type="Gene3D" id="3.40.50.12780">
    <property type="entry name" value="N-terminal domain of ligase-like"/>
    <property type="match status" value="1"/>
</dbReference>
<dbReference type="Gene3D" id="3.30.300.30">
    <property type="match status" value="1"/>
</dbReference>
<dbReference type="AlphaFoldDB" id="A0A3D9KZP6"/>
<keyword evidence="3" id="KW-1185">Reference proteome</keyword>
<organism evidence="2 3">
    <name type="scientific">Marinoscillum furvescens DSM 4134</name>
    <dbReference type="NCBI Taxonomy" id="1122208"/>
    <lineage>
        <taxon>Bacteria</taxon>
        <taxon>Pseudomonadati</taxon>
        <taxon>Bacteroidota</taxon>
        <taxon>Cytophagia</taxon>
        <taxon>Cytophagales</taxon>
        <taxon>Reichenbachiellaceae</taxon>
        <taxon>Marinoscillum</taxon>
    </lineage>
</organism>
<dbReference type="InterPro" id="IPR045851">
    <property type="entry name" value="AMP-bd_C_sf"/>
</dbReference>
<evidence type="ECO:0000313" key="3">
    <source>
        <dbReference type="Proteomes" id="UP000256779"/>
    </source>
</evidence>
<proteinExistence type="predicted"/>
<dbReference type="GO" id="GO:0006631">
    <property type="term" value="P:fatty acid metabolic process"/>
    <property type="evidence" value="ECO:0007669"/>
    <property type="project" value="TreeGrafter"/>
</dbReference>
<feature type="domain" description="AMP-dependent synthetase/ligase" evidence="1">
    <location>
        <begin position="50"/>
        <end position="210"/>
    </location>
</feature>
<evidence type="ECO:0000259" key="1">
    <source>
        <dbReference type="Pfam" id="PF00501"/>
    </source>
</evidence>
<dbReference type="RefSeq" id="WP_115869803.1">
    <property type="nucleotide sequence ID" value="NZ_QREG01000023.1"/>
</dbReference>
<dbReference type="OrthoDB" id="8870348at2"/>
<dbReference type="EMBL" id="QREG01000023">
    <property type="protein sequence ID" value="RED93884.1"/>
    <property type="molecule type" value="Genomic_DNA"/>
</dbReference>
<reference evidence="2 3" key="1">
    <citation type="submission" date="2018-07" db="EMBL/GenBank/DDBJ databases">
        <title>Genomic Encyclopedia of Type Strains, Phase IV (KMG-IV): sequencing the most valuable type-strain genomes for metagenomic binning, comparative biology and taxonomic classification.</title>
        <authorList>
            <person name="Goeker M."/>
        </authorList>
    </citation>
    <scope>NUCLEOTIDE SEQUENCE [LARGE SCALE GENOMIC DNA]</scope>
    <source>
        <strain evidence="2 3">DSM 4134</strain>
    </source>
</reference>
<dbReference type="Proteomes" id="UP000256779">
    <property type="component" value="Unassembled WGS sequence"/>
</dbReference>
<gene>
    <name evidence="2" type="ORF">C7460_12364</name>
</gene>